<name>A0ACC0GWY9_9ERIC</name>
<dbReference type="EMBL" id="CM045766">
    <property type="protein sequence ID" value="KAI8004046.1"/>
    <property type="molecule type" value="Genomic_DNA"/>
</dbReference>
<gene>
    <name evidence="1" type="ORF">LOK49_LG08G02008</name>
</gene>
<keyword evidence="2" id="KW-1185">Reference proteome</keyword>
<evidence type="ECO:0000313" key="1">
    <source>
        <dbReference type="EMBL" id="KAI8004046.1"/>
    </source>
</evidence>
<accession>A0ACC0GWY9</accession>
<organism evidence="1 2">
    <name type="scientific">Camellia lanceoleosa</name>
    <dbReference type="NCBI Taxonomy" id="1840588"/>
    <lineage>
        <taxon>Eukaryota</taxon>
        <taxon>Viridiplantae</taxon>
        <taxon>Streptophyta</taxon>
        <taxon>Embryophyta</taxon>
        <taxon>Tracheophyta</taxon>
        <taxon>Spermatophyta</taxon>
        <taxon>Magnoliopsida</taxon>
        <taxon>eudicotyledons</taxon>
        <taxon>Gunneridae</taxon>
        <taxon>Pentapetalae</taxon>
        <taxon>asterids</taxon>
        <taxon>Ericales</taxon>
        <taxon>Theaceae</taxon>
        <taxon>Camellia</taxon>
    </lineage>
</organism>
<comment type="caution">
    <text evidence="1">The sequence shown here is derived from an EMBL/GenBank/DDBJ whole genome shotgun (WGS) entry which is preliminary data.</text>
</comment>
<reference evidence="1 2" key="1">
    <citation type="journal article" date="2022" name="Plant J.">
        <title>Chromosome-level genome of Camellia lanceoleosa provides a valuable resource for understanding genome evolution and self-incompatibility.</title>
        <authorList>
            <person name="Gong W."/>
            <person name="Xiao S."/>
            <person name="Wang L."/>
            <person name="Liao Z."/>
            <person name="Chang Y."/>
            <person name="Mo W."/>
            <person name="Hu G."/>
            <person name="Li W."/>
            <person name="Zhao G."/>
            <person name="Zhu H."/>
            <person name="Hu X."/>
            <person name="Ji K."/>
            <person name="Xiang X."/>
            <person name="Song Q."/>
            <person name="Yuan D."/>
            <person name="Jin S."/>
            <person name="Zhang L."/>
        </authorList>
    </citation>
    <scope>NUCLEOTIDE SEQUENCE [LARGE SCALE GENOMIC DNA]</scope>
    <source>
        <strain evidence="1">SQ_2022a</strain>
    </source>
</reference>
<evidence type="ECO:0000313" key="2">
    <source>
        <dbReference type="Proteomes" id="UP001060215"/>
    </source>
</evidence>
<dbReference type="Proteomes" id="UP001060215">
    <property type="component" value="Chromosome 9"/>
</dbReference>
<sequence length="329" mass="36815">MVDVLRELVQAMPQAARARVDHGDTILHLCVKFCQTEALNLLLETMDAGLKTAKNCHGNTILHLVVAHKQSEIVKYLLTNGIDVNATNVNGYTTLDILAQNPSDVQDCDFQNCLQEAGGLKAVEHDQAIPFPATASNRQIPSFLRAQSILNNGYWLVKKRDQVMVVAVVLATMALRVGISPPGGVWKKDSITDIPNPYKAGQAVVAYNYPGTYKYYVYANMVGFLVPLSTIMLLIISGLPLKRKRYMWILMVIMWLSSTSIAFIYAFSIVAVTQIQDREPIRRTMYATVSIWCGVMTLLLLWHTICLIMNTLRQKRSGNKAIEKCFKFS</sequence>
<proteinExistence type="predicted"/>
<protein>
    <submittedName>
        <fullName evidence="1">Ankyrin repeat-containing protein ITN1</fullName>
    </submittedName>
</protein>